<name>A0A5M3XU28_9ACTN</name>
<protein>
    <submittedName>
        <fullName evidence="2">Uncharacterized protein</fullName>
    </submittedName>
</protein>
<organism evidence="2 3">
    <name type="scientific">Acrocarpospora pleiomorpha</name>
    <dbReference type="NCBI Taxonomy" id="90975"/>
    <lineage>
        <taxon>Bacteria</taxon>
        <taxon>Bacillati</taxon>
        <taxon>Actinomycetota</taxon>
        <taxon>Actinomycetes</taxon>
        <taxon>Streptosporangiales</taxon>
        <taxon>Streptosporangiaceae</taxon>
        <taxon>Acrocarpospora</taxon>
    </lineage>
</organism>
<comment type="caution">
    <text evidence="2">The sequence shown here is derived from an EMBL/GenBank/DDBJ whole genome shotgun (WGS) entry which is preliminary data.</text>
</comment>
<feature type="transmembrane region" description="Helical" evidence="1">
    <location>
        <begin position="165"/>
        <end position="183"/>
    </location>
</feature>
<dbReference type="OrthoDB" id="4775568at2"/>
<feature type="transmembrane region" description="Helical" evidence="1">
    <location>
        <begin position="210"/>
        <end position="234"/>
    </location>
</feature>
<keyword evidence="1" id="KW-1133">Transmembrane helix</keyword>
<dbReference type="RefSeq" id="WP_155347728.1">
    <property type="nucleotide sequence ID" value="NZ_BAAAHM010000009.1"/>
</dbReference>
<gene>
    <name evidence="2" type="ORF">Aple_056820</name>
</gene>
<keyword evidence="1" id="KW-0472">Membrane</keyword>
<keyword evidence="3" id="KW-1185">Reference proteome</keyword>
<feature type="transmembrane region" description="Helical" evidence="1">
    <location>
        <begin position="140"/>
        <end position="158"/>
    </location>
</feature>
<keyword evidence="1" id="KW-0812">Transmembrane</keyword>
<evidence type="ECO:0000313" key="3">
    <source>
        <dbReference type="Proteomes" id="UP000377595"/>
    </source>
</evidence>
<dbReference type="EMBL" id="BLAF01000034">
    <property type="protein sequence ID" value="GES22783.1"/>
    <property type="molecule type" value="Genomic_DNA"/>
</dbReference>
<evidence type="ECO:0000256" key="1">
    <source>
        <dbReference type="SAM" id="Phobius"/>
    </source>
</evidence>
<evidence type="ECO:0000313" key="2">
    <source>
        <dbReference type="EMBL" id="GES22783.1"/>
    </source>
</evidence>
<accession>A0A5M3XU28</accession>
<sequence length="235" mass="25942">MDPDLASRILHRVRFGVRLLLLLLLLCGALVTSASYMPSPRTVEQFRSAVAAGEVDRVSYQEFGADELAALVWSESPLVWHEVQGSIADSEGPYTTERLRADMRRASVRPSLMEERGGGPVVNNSIFPDWPFGFRGGSNLWWIAAVWVVTFVAMLFSTPRLANRWAWFWMFTVGQIGAFLFLITEPRPLWKGPGEGLAPTNRIEGSRGCLYSIALSFVSLAAVLGAGQLIKLVLG</sequence>
<dbReference type="AlphaFoldDB" id="A0A5M3XU28"/>
<proteinExistence type="predicted"/>
<reference evidence="2 3" key="1">
    <citation type="submission" date="2019-10" db="EMBL/GenBank/DDBJ databases">
        <title>Whole genome shotgun sequence of Acrocarpospora pleiomorpha NBRC 16267.</title>
        <authorList>
            <person name="Ichikawa N."/>
            <person name="Kimura A."/>
            <person name="Kitahashi Y."/>
            <person name="Komaki H."/>
            <person name="Oguchi A."/>
        </authorList>
    </citation>
    <scope>NUCLEOTIDE SEQUENCE [LARGE SCALE GENOMIC DNA]</scope>
    <source>
        <strain evidence="2 3">NBRC 16267</strain>
    </source>
</reference>
<dbReference type="Proteomes" id="UP000377595">
    <property type="component" value="Unassembled WGS sequence"/>
</dbReference>